<organism evidence="1 2">
    <name type="scientific">Lactarius akahatsu</name>
    <dbReference type="NCBI Taxonomy" id="416441"/>
    <lineage>
        <taxon>Eukaryota</taxon>
        <taxon>Fungi</taxon>
        <taxon>Dikarya</taxon>
        <taxon>Basidiomycota</taxon>
        <taxon>Agaricomycotina</taxon>
        <taxon>Agaricomycetes</taxon>
        <taxon>Russulales</taxon>
        <taxon>Russulaceae</taxon>
        <taxon>Lactarius</taxon>
    </lineage>
</organism>
<keyword evidence="2" id="KW-1185">Reference proteome</keyword>
<comment type="caution">
    <text evidence="1">The sequence shown here is derived from an EMBL/GenBank/DDBJ whole genome shotgun (WGS) entry which is preliminary data.</text>
</comment>
<protein>
    <submittedName>
        <fullName evidence="1">Uncharacterized protein</fullName>
    </submittedName>
</protein>
<dbReference type="EMBL" id="JAKELL010000010">
    <property type="protein sequence ID" value="KAH8995941.1"/>
    <property type="molecule type" value="Genomic_DNA"/>
</dbReference>
<dbReference type="AlphaFoldDB" id="A0AAD4LQY9"/>
<reference evidence="1" key="1">
    <citation type="submission" date="2022-01" db="EMBL/GenBank/DDBJ databases">
        <title>Comparative genomics reveals a dynamic genome evolution in the ectomycorrhizal milk-cap (Lactarius) mushrooms.</title>
        <authorList>
            <consortium name="DOE Joint Genome Institute"/>
            <person name="Lebreton A."/>
            <person name="Tang N."/>
            <person name="Kuo A."/>
            <person name="LaButti K."/>
            <person name="Drula E."/>
            <person name="Barry K."/>
            <person name="Clum A."/>
            <person name="Lipzen A."/>
            <person name="Mousain D."/>
            <person name="Ng V."/>
            <person name="Wang R."/>
            <person name="Wang X."/>
            <person name="Dai Y."/>
            <person name="Henrissat B."/>
            <person name="Grigoriev I.V."/>
            <person name="Guerin-Laguette A."/>
            <person name="Yu F."/>
            <person name="Martin F.M."/>
        </authorList>
    </citation>
    <scope>NUCLEOTIDE SEQUENCE</scope>
    <source>
        <strain evidence="1">QP</strain>
    </source>
</reference>
<dbReference type="Proteomes" id="UP001201163">
    <property type="component" value="Unassembled WGS sequence"/>
</dbReference>
<sequence>MLKTQLRNVAHIKSFETRFVFRFWDAGTEVTEEGGLSPYQVAPRTTGVTDDLEPLVISRSCAHDAVSQSLIKNKFHSDVFRLPTAFSPHRASPRTPASLFCLAHERVFFFLLAFSPCPSRFSHPYLLDTRESCAFSESGQALTPPQFCEQIAREATRNARGGGRALMHGDPADGVEPSLKFISPCTPEGGGVVTYSGVSGI</sequence>
<accession>A0AAD4LQY9</accession>
<name>A0AAD4LQY9_9AGAM</name>
<evidence type="ECO:0000313" key="2">
    <source>
        <dbReference type="Proteomes" id="UP001201163"/>
    </source>
</evidence>
<gene>
    <name evidence="1" type="ORF">EDB92DRAFT_1843998</name>
</gene>
<proteinExistence type="predicted"/>
<evidence type="ECO:0000313" key="1">
    <source>
        <dbReference type="EMBL" id="KAH8995941.1"/>
    </source>
</evidence>